<keyword evidence="3" id="KW-1185">Reference proteome</keyword>
<dbReference type="InterPro" id="IPR000835">
    <property type="entry name" value="HTH_MarR-typ"/>
</dbReference>
<organism evidence="2 3">
    <name type="scientific">Nonomuraea mangrovi</name>
    <dbReference type="NCBI Taxonomy" id="2316207"/>
    <lineage>
        <taxon>Bacteria</taxon>
        <taxon>Bacillati</taxon>
        <taxon>Actinomycetota</taxon>
        <taxon>Actinomycetes</taxon>
        <taxon>Streptosporangiales</taxon>
        <taxon>Streptosporangiaceae</taxon>
        <taxon>Nonomuraea</taxon>
    </lineage>
</organism>
<feature type="domain" description="HTH marR-type" evidence="1">
    <location>
        <begin position="1"/>
        <end position="144"/>
    </location>
</feature>
<dbReference type="InterPro" id="IPR036390">
    <property type="entry name" value="WH_DNA-bd_sf"/>
</dbReference>
<dbReference type="Proteomes" id="UP001597368">
    <property type="component" value="Unassembled WGS sequence"/>
</dbReference>
<dbReference type="RefSeq" id="WP_379572950.1">
    <property type="nucleotide sequence ID" value="NZ_JBHUFV010000022.1"/>
</dbReference>
<evidence type="ECO:0000313" key="2">
    <source>
        <dbReference type="EMBL" id="MFD1932909.1"/>
    </source>
</evidence>
<reference evidence="3" key="1">
    <citation type="journal article" date="2019" name="Int. J. Syst. Evol. Microbiol.">
        <title>The Global Catalogue of Microorganisms (GCM) 10K type strain sequencing project: providing services to taxonomists for standard genome sequencing and annotation.</title>
        <authorList>
            <consortium name="The Broad Institute Genomics Platform"/>
            <consortium name="The Broad Institute Genome Sequencing Center for Infectious Disease"/>
            <person name="Wu L."/>
            <person name="Ma J."/>
        </authorList>
    </citation>
    <scope>NUCLEOTIDE SEQUENCE [LARGE SCALE GENOMIC DNA]</scope>
    <source>
        <strain evidence="3">ICMP 6774ER</strain>
    </source>
</reference>
<proteinExistence type="predicted"/>
<name>A0ABW4SX88_9ACTN</name>
<protein>
    <submittedName>
        <fullName evidence="2">MarR family winged helix-turn-helix transcriptional regulator</fullName>
    </submittedName>
</protein>
<dbReference type="Pfam" id="PF12802">
    <property type="entry name" value="MarR_2"/>
    <property type="match status" value="1"/>
</dbReference>
<dbReference type="SUPFAM" id="SSF46785">
    <property type="entry name" value="Winged helix' DNA-binding domain"/>
    <property type="match status" value="1"/>
</dbReference>
<evidence type="ECO:0000313" key="3">
    <source>
        <dbReference type="Proteomes" id="UP001597368"/>
    </source>
</evidence>
<comment type="caution">
    <text evidence="2">The sequence shown here is derived from an EMBL/GenBank/DDBJ whole genome shotgun (WGS) entry which is preliminary data.</text>
</comment>
<gene>
    <name evidence="2" type="ORF">ACFSKW_15645</name>
</gene>
<dbReference type="EMBL" id="JBHUFV010000022">
    <property type="protein sequence ID" value="MFD1932909.1"/>
    <property type="molecule type" value="Genomic_DNA"/>
</dbReference>
<dbReference type="Gene3D" id="1.10.10.10">
    <property type="entry name" value="Winged helix-like DNA-binding domain superfamily/Winged helix DNA-binding domain"/>
    <property type="match status" value="1"/>
</dbReference>
<dbReference type="InterPro" id="IPR039422">
    <property type="entry name" value="MarR/SlyA-like"/>
</dbReference>
<evidence type="ECO:0000259" key="1">
    <source>
        <dbReference type="PROSITE" id="PS50995"/>
    </source>
</evidence>
<sequence length="147" mass="16880">MNWLSETEYAAWIGYRRMRLLLDLEIQRDLMRESGLSEPDYDVLSNLSEASGHRMRLTELAVHMRWSKSRLSHHITRMSERGLVCREEVAHDARGASIVLTSKGLSTIKEAAPGHVASVRRHFIDLLTEEELRTLAQVSRTVLARLE</sequence>
<dbReference type="InterPro" id="IPR036388">
    <property type="entry name" value="WH-like_DNA-bd_sf"/>
</dbReference>
<dbReference type="PANTHER" id="PTHR33164">
    <property type="entry name" value="TRANSCRIPTIONAL REGULATOR, MARR FAMILY"/>
    <property type="match status" value="1"/>
</dbReference>
<dbReference type="PANTHER" id="PTHR33164:SF99">
    <property type="entry name" value="MARR FAMILY REGULATORY PROTEIN"/>
    <property type="match status" value="1"/>
</dbReference>
<accession>A0ABW4SX88</accession>
<dbReference type="SMART" id="SM00347">
    <property type="entry name" value="HTH_MARR"/>
    <property type="match status" value="1"/>
</dbReference>
<dbReference type="PROSITE" id="PS50995">
    <property type="entry name" value="HTH_MARR_2"/>
    <property type="match status" value="1"/>
</dbReference>